<dbReference type="Gene3D" id="6.10.140.2190">
    <property type="match status" value="1"/>
</dbReference>
<dbReference type="Proteomes" id="UP000236724">
    <property type="component" value="Unassembled WGS sequence"/>
</dbReference>
<dbReference type="GO" id="GO:0005576">
    <property type="term" value="C:extracellular region"/>
    <property type="evidence" value="ECO:0007669"/>
    <property type="project" value="InterPro"/>
</dbReference>
<dbReference type="CDD" id="cd12214">
    <property type="entry name" value="ChiA1_BD"/>
    <property type="match status" value="1"/>
</dbReference>
<keyword evidence="3" id="KW-1185">Reference proteome</keyword>
<dbReference type="SMART" id="SM00495">
    <property type="entry name" value="ChtBD3"/>
    <property type="match status" value="1"/>
</dbReference>
<feature type="domain" description="Chitin-binding type-3" evidence="1">
    <location>
        <begin position="27"/>
        <end position="70"/>
    </location>
</feature>
<name>A0A1H6FBX2_9GAMM</name>
<dbReference type="SUPFAM" id="SSF69349">
    <property type="entry name" value="Phage fibre proteins"/>
    <property type="match status" value="1"/>
</dbReference>
<proteinExistence type="predicted"/>
<accession>A0A1H6FBX2</accession>
<protein>
    <recommendedName>
        <fullName evidence="1">Chitin-binding type-3 domain-containing protein</fullName>
    </recommendedName>
</protein>
<organism evidence="2 3">
    <name type="scientific">Candidatus Venteria ishoeyi</name>
    <dbReference type="NCBI Taxonomy" id="1899563"/>
    <lineage>
        <taxon>Bacteria</taxon>
        <taxon>Pseudomonadati</taxon>
        <taxon>Pseudomonadota</taxon>
        <taxon>Gammaproteobacteria</taxon>
        <taxon>Thiotrichales</taxon>
        <taxon>Thiotrichaceae</taxon>
        <taxon>Venteria</taxon>
    </lineage>
</organism>
<gene>
    <name evidence="2" type="ORF">MBHS_02367</name>
</gene>
<dbReference type="GO" id="GO:0030246">
    <property type="term" value="F:carbohydrate binding"/>
    <property type="evidence" value="ECO:0007669"/>
    <property type="project" value="InterPro"/>
</dbReference>
<dbReference type="Gene3D" id="2.10.10.20">
    <property type="entry name" value="Carbohydrate-binding module superfamily 5/12"/>
    <property type="match status" value="1"/>
</dbReference>
<evidence type="ECO:0000259" key="1">
    <source>
        <dbReference type="SMART" id="SM00495"/>
    </source>
</evidence>
<dbReference type="AlphaFoldDB" id="A0A1H6FBX2"/>
<dbReference type="GO" id="GO:0004553">
    <property type="term" value="F:hydrolase activity, hydrolyzing O-glycosyl compounds"/>
    <property type="evidence" value="ECO:0007669"/>
    <property type="project" value="InterPro"/>
</dbReference>
<sequence>MTKIVDIANGESGASARAKLNASFAKSPEYSAAQAYAVNEVTVYGGVIYRCIQAGTGQQPDTATLYWTAFAQLTEAERLRLAEIDAALTATNEPSGFDSDSPLTTGVIELSPDGTKIIAVDWLGNASTRNDGLFYDGSSAGAREFAISPVSVGDGGDGTYTVWIEGSRKIISSTQKTTFPDQSGLQFVYHDAAGAITSSPIFSEEYFTKTPITAVVYGNAADQELVTFGNERHGIQMDGATHKYLHMTEGTRYVSGMELQGVTNGGSTYTQITSGVAYDEDLPMSPTQQTSSPFLWRDGAFWNVLADGTAVAHMDGGAAQFNCDTAYVDYGVAGVDYTPTGNYELRDVTGNDRMIMFFVLTNDAEFPYVKILGQQIYANRSAARADVGNAINALALDGLPSPEFLPIYAVIVKPNGEVEEVSSDETIVDLRLAKEGGTGTISGVATVHADTTGRSDADGHPIAAITGLTAALAAKLSDITGQSIKDLSDVFSTMTPIDGQVLTFDSTNGWQSETPASGVTNHTLLSNIGTNTHAQIDAHVADDTKHRLINDSGTTATDLLSASKIIADLAAKQAALTFDSVPTDTSTNPVESNGIFDALAAKQSALTFDAVPTDTSVNPVESNGIFDALAAKQAALVFDAVPTDTSTNPVESNGVFDALALKAIDTDVVHTTGNETAAGEKTFSDTFYANAGMEVNGNVKIKAAQKLYSDGYVTIEAGTGTGMQFNTDGSNNRVQILSNGNVGIGTPTPLGKLQIHGGDPTKPALYLSGGTADVAFPDGEAFQMGHWNGVDTFTNRFHITSGGNVGIGKTPFSKLDILSSNASHGDIMLDPGGAALGDKMGMHVDQSGNNTTKLHLGRRSTGDSVFQKYMTMDFVGNIGIKTVDQFGTGEGVIGIANATTAPTTNPTGGGILFVQNGALKFKGSSGTVTTIAPA</sequence>
<dbReference type="RefSeq" id="WP_103920274.1">
    <property type="nucleotide sequence ID" value="NZ_FMSV02000497.1"/>
</dbReference>
<dbReference type="OrthoDB" id="564699at2"/>
<evidence type="ECO:0000313" key="2">
    <source>
        <dbReference type="EMBL" id="SEH06505.1"/>
    </source>
</evidence>
<reference evidence="2 3" key="1">
    <citation type="submission" date="2016-10" db="EMBL/GenBank/DDBJ databases">
        <authorList>
            <person name="de Groot N.N."/>
        </authorList>
    </citation>
    <scope>NUCLEOTIDE SEQUENCE [LARGE SCALE GENOMIC DNA]</scope>
    <source>
        <strain evidence="2">MBHS1</strain>
    </source>
</reference>
<evidence type="ECO:0000313" key="3">
    <source>
        <dbReference type="Proteomes" id="UP000236724"/>
    </source>
</evidence>
<dbReference type="EMBL" id="FMSV02000497">
    <property type="protein sequence ID" value="SEH06505.1"/>
    <property type="molecule type" value="Genomic_DNA"/>
</dbReference>
<dbReference type="GO" id="GO:0005975">
    <property type="term" value="P:carbohydrate metabolic process"/>
    <property type="evidence" value="ECO:0007669"/>
    <property type="project" value="InterPro"/>
</dbReference>
<dbReference type="InterPro" id="IPR003610">
    <property type="entry name" value="CBM5/12"/>
</dbReference>